<dbReference type="RefSeq" id="WP_098076963.1">
    <property type="nucleotide sequence ID" value="NZ_PDEQ01000007.1"/>
</dbReference>
<dbReference type="PANTHER" id="PTHR12418:SF19">
    <property type="entry name" value="ACYL-COENZYME A THIOESTERASE THEM4"/>
    <property type="match status" value="1"/>
</dbReference>
<dbReference type="Pfam" id="PF03061">
    <property type="entry name" value="4HBT"/>
    <property type="match status" value="1"/>
</dbReference>
<evidence type="ECO:0000259" key="24">
    <source>
        <dbReference type="Pfam" id="PF03061"/>
    </source>
</evidence>
<gene>
    <name evidence="25" type="ORF">CRI94_13900</name>
</gene>
<keyword evidence="11" id="KW-0472">Membrane</keyword>
<evidence type="ECO:0000256" key="20">
    <source>
        <dbReference type="ARBA" id="ARBA00047734"/>
    </source>
</evidence>
<organism evidence="25 26">
    <name type="scientific">Longibacter salinarum</name>
    <dbReference type="NCBI Taxonomy" id="1850348"/>
    <lineage>
        <taxon>Bacteria</taxon>
        <taxon>Pseudomonadati</taxon>
        <taxon>Rhodothermota</taxon>
        <taxon>Rhodothermia</taxon>
        <taxon>Rhodothermales</taxon>
        <taxon>Salisaetaceae</taxon>
        <taxon>Longibacter</taxon>
    </lineage>
</organism>
<evidence type="ECO:0000256" key="15">
    <source>
        <dbReference type="ARBA" id="ARBA00038456"/>
    </source>
</evidence>
<evidence type="ECO:0000256" key="11">
    <source>
        <dbReference type="ARBA" id="ARBA00023136"/>
    </source>
</evidence>
<evidence type="ECO:0000256" key="23">
    <source>
        <dbReference type="ARBA" id="ARBA00048180"/>
    </source>
</evidence>
<dbReference type="GO" id="GO:0006631">
    <property type="term" value="P:fatty acid metabolic process"/>
    <property type="evidence" value="ECO:0007669"/>
    <property type="project" value="UniProtKB-KW"/>
</dbReference>
<evidence type="ECO:0000256" key="18">
    <source>
        <dbReference type="ARBA" id="ARBA00043210"/>
    </source>
</evidence>
<evidence type="ECO:0000256" key="19">
    <source>
        <dbReference type="ARBA" id="ARBA00047588"/>
    </source>
</evidence>
<evidence type="ECO:0000256" key="6">
    <source>
        <dbReference type="ARBA" id="ARBA00022703"/>
    </source>
</evidence>
<evidence type="ECO:0000256" key="8">
    <source>
        <dbReference type="ARBA" id="ARBA00022832"/>
    </source>
</evidence>
<comment type="similarity">
    <text evidence="15">Belongs to the THEM4/THEM5 thioesterase family.</text>
</comment>
<dbReference type="GO" id="GO:0016790">
    <property type="term" value="F:thiolester hydrolase activity"/>
    <property type="evidence" value="ECO:0007669"/>
    <property type="project" value="UniProtKB-ARBA"/>
</dbReference>
<dbReference type="Gene3D" id="3.10.129.10">
    <property type="entry name" value="Hotdog Thioesterase"/>
    <property type="match status" value="1"/>
</dbReference>
<keyword evidence="7" id="KW-0378">Hydrolase</keyword>
<keyword evidence="6" id="KW-0053">Apoptosis</keyword>
<dbReference type="EC" id="3.1.2.2" evidence="16"/>
<evidence type="ECO:0000256" key="22">
    <source>
        <dbReference type="ARBA" id="ARBA00048074"/>
    </source>
</evidence>
<comment type="caution">
    <text evidence="25">The sequence shown here is derived from an EMBL/GenBank/DDBJ whole genome shotgun (WGS) entry which is preliminary data.</text>
</comment>
<reference evidence="25 26" key="1">
    <citation type="submission" date="2017-10" db="EMBL/GenBank/DDBJ databases">
        <title>Draft genome of Longibacter Salinarum.</title>
        <authorList>
            <person name="Goh K.M."/>
            <person name="Shamsir M.S."/>
            <person name="Lim S.W."/>
        </authorList>
    </citation>
    <scope>NUCLEOTIDE SEQUENCE [LARGE SCALE GENOMIC DNA]</scope>
    <source>
        <strain evidence="25 26">KCTC 52045</strain>
    </source>
</reference>
<evidence type="ECO:0000256" key="13">
    <source>
        <dbReference type="ARBA" id="ARBA00035852"/>
    </source>
</evidence>
<accession>A0A2A8CVI7</accession>
<comment type="catalytic activity">
    <reaction evidence="22">
        <text>dodecanoyl-CoA + H2O = dodecanoate + CoA + H(+)</text>
        <dbReference type="Rhea" id="RHEA:30135"/>
        <dbReference type="ChEBI" id="CHEBI:15377"/>
        <dbReference type="ChEBI" id="CHEBI:15378"/>
        <dbReference type="ChEBI" id="CHEBI:18262"/>
        <dbReference type="ChEBI" id="CHEBI:57287"/>
        <dbReference type="ChEBI" id="CHEBI:57375"/>
    </reaction>
    <physiologicalReaction direction="left-to-right" evidence="22">
        <dbReference type="Rhea" id="RHEA:30136"/>
    </physiologicalReaction>
</comment>
<comment type="catalytic activity">
    <reaction evidence="19">
        <text>octanoyl-CoA + H2O = octanoate + CoA + H(+)</text>
        <dbReference type="Rhea" id="RHEA:30143"/>
        <dbReference type="ChEBI" id="CHEBI:15377"/>
        <dbReference type="ChEBI" id="CHEBI:15378"/>
        <dbReference type="ChEBI" id="CHEBI:25646"/>
        <dbReference type="ChEBI" id="CHEBI:57287"/>
        <dbReference type="ChEBI" id="CHEBI:57386"/>
    </reaction>
    <physiologicalReaction direction="left-to-right" evidence="19">
        <dbReference type="Rhea" id="RHEA:30144"/>
    </physiologicalReaction>
</comment>
<dbReference type="EMBL" id="PDEQ01000007">
    <property type="protein sequence ID" value="PEN12604.1"/>
    <property type="molecule type" value="Genomic_DNA"/>
</dbReference>
<feature type="domain" description="Thioesterase" evidence="24">
    <location>
        <begin position="57"/>
        <end position="131"/>
    </location>
</feature>
<comment type="subcellular location">
    <subcellularLocation>
        <location evidence="3">Cell projection</location>
        <location evidence="3">Ruffle membrane</location>
    </subcellularLocation>
    <subcellularLocation>
        <location evidence="2">Cytoplasm</location>
    </subcellularLocation>
    <subcellularLocation>
        <location evidence="1">Membrane</location>
        <topology evidence="1">Peripheral membrane protein</topology>
    </subcellularLocation>
</comment>
<comment type="catalytic activity">
    <reaction evidence="13">
        <text>(5Z,8Z,11Z,14Z)-eicosatetraenoyl-CoA + H2O = (5Z,8Z,11Z,14Z)-eicosatetraenoate + CoA + H(+)</text>
        <dbReference type="Rhea" id="RHEA:40151"/>
        <dbReference type="ChEBI" id="CHEBI:15377"/>
        <dbReference type="ChEBI" id="CHEBI:15378"/>
        <dbReference type="ChEBI" id="CHEBI:32395"/>
        <dbReference type="ChEBI" id="CHEBI:57287"/>
        <dbReference type="ChEBI" id="CHEBI:57368"/>
    </reaction>
    <physiologicalReaction direction="left-to-right" evidence="13">
        <dbReference type="Rhea" id="RHEA:40152"/>
    </physiologicalReaction>
</comment>
<keyword evidence="9" id="KW-0809">Transit peptide</keyword>
<dbReference type="InterPro" id="IPR006683">
    <property type="entry name" value="Thioestr_dom"/>
</dbReference>
<evidence type="ECO:0000256" key="2">
    <source>
        <dbReference type="ARBA" id="ARBA00004496"/>
    </source>
</evidence>
<evidence type="ECO:0000256" key="5">
    <source>
        <dbReference type="ARBA" id="ARBA00022490"/>
    </source>
</evidence>
<dbReference type="InterPro" id="IPR029069">
    <property type="entry name" value="HotDog_dom_sf"/>
</dbReference>
<sequence>MPNILERLRERVPADADLQLPPPCYEEMEAEAVSFDAGAEVLVVRLPVQQRYQNPLGLMQGGFIAAAIDNTLGPLSFLVAPPSVTTQMSTQYLRPVPPSVDYIEVEGRVAERAGRQLFLEATVRLPNGKTAARAQATCQIRR</sequence>
<proteinExistence type="inferred from homology"/>
<dbReference type="GO" id="GO:0005737">
    <property type="term" value="C:cytoplasm"/>
    <property type="evidence" value="ECO:0007669"/>
    <property type="project" value="UniProtKB-SubCell"/>
</dbReference>
<comment type="catalytic activity">
    <reaction evidence="20">
        <text>hexadecanoyl-CoA + H2O = hexadecanoate + CoA + H(+)</text>
        <dbReference type="Rhea" id="RHEA:16645"/>
        <dbReference type="ChEBI" id="CHEBI:7896"/>
        <dbReference type="ChEBI" id="CHEBI:15377"/>
        <dbReference type="ChEBI" id="CHEBI:15378"/>
        <dbReference type="ChEBI" id="CHEBI:57287"/>
        <dbReference type="ChEBI" id="CHEBI:57379"/>
        <dbReference type="EC" id="3.1.2.2"/>
    </reaction>
    <physiologicalReaction direction="left-to-right" evidence="20">
        <dbReference type="Rhea" id="RHEA:16646"/>
    </physiologicalReaction>
</comment>
<dbReference type="GO" id="GO:0016020">
    <property type="term" value="C:membrane"/>
    <property type="evidence" value="ECO:0007669"/>
    <property type="project" value="UniProtKB-SubCell"/>
</dbReference>
<evidence type="ECO:0000256" key="16">
    <source>
        <dbReference type="ARBA" id="ARBA00038848"/>
    </source>
</evidence>
<keyword evidence="12" id="KW-0966">Cell projection</keyword>
<keyword evidence="26" id="KW-1185">Reference proteome</keyword>
<evidence type="ECO:0000256" key="10">
    <source>
        <dbReference type="ARBA" id="ARBA00023098"/>
    </source>
</evidence>
<evidence type="ECO:0000256" key="7">
    <source>
        <dbReference type="ARBA" id="ARBA00022801"/>
    </source>
</evidence>
<name>A0A2A8CVI7_9BACT</name>
<dbReference type="CDD" id="cd03443">
    <property type="entry name" value="PaaI_thioesterase"/>
    <property type="match status" value="1"/>
</dbReference>
<dbReference type="Proteomes" id="UP000220102">
    <property type="component" value="Unassembled WGS sequence"/>
</dbReference>
<dbReference type="SUPFAM" id="SSF54637">
    <property type="entry name" value="Thioesterase/thiol ester dehydrase-isomerase"/>
    <property type="match status" value="1"/>
</dbReference>
<evidence type="ECO:0000256" key="3">
    <source>
        <dbReference type="ARBA" id="ARBA00004632"/>
    </source>
</evidence>
<evidence type="ECO:0000256" key="9">
    <source>
        <dbReference type="ARBA" id="ARBA00022946"/>
    </source>
</evidence>
<dbReference type="PANTHER" id="PTHR12418">
    <property type="entry name" value="ACYL-COENZYME A THIOESTERASE THEM4"/>
    <property type="match status" value="1"/>
</dbReference>
<evidence type="ECO:0000256" key="21">
    <source>
        <dbReference type="ARBA" id="ARBA00047969"/>
    </source>
</evidence>
<dbReference type="OrthoDB" id="9792301at2"/>
<dbReference type="AlphaFoldDB" id="A0A2A8CVI7"/>
<keyword evidence="10" id="KW-0443">Lipid metabolism</keyword>
<evidence type="ECO:0000313" key="25">
    <source>
        <dbReference type="EMBL" id="PEN12604.1"/>
    </source>
</evidence>
<keyword evidence="5" id="KW-0963">Cytoplasm</keyword>
<evidence type="ECO:0000256" key="14">
    <source>
        <dbReference type="ARBA" id="ARBA00037002"/>
    </source>
</evidence>
<dbReference type="InterPro" id="IPR052365">
    <property type="entry name" value="THEM4/THEM5_acyl-CoA_thioest"/>
</dbReference>
<evidence type="ECO:0000256" key="17">
    <source>
        <dbReference type="ARBA" id="ARBA00040123"/>
    </source>
</evidence>
<comment type="catalytic activity">
    <reaction evidence="21">
        <text>decanoyl-CoA + H2O = decanoate + CoA + H(+)</text>
        <dbReference type="Rhea" id="RHEA:40059"/>
        <dbReference type="ChEBI" id="CHEBI:15377"/>
        <dbReference type="ChEBI" id="CHEBI:15378"/>
        <dbReference type="ChEBI" id="CHEBI:27689"/>
        <dbReference type="ChEBI" id="CHEBI:57287"/>
        <dbReference type="ChEBI" id="CHEBI:61430"/>
    </reaction>
    <physiologicalReaction direction="left-to-right" evidence="21">
        <dbReference type="Rhea" id="RHEA:40060"/>
    </physiologicalReaction>
</comment>
<comment type="catalytic activity">
    <reaction evidence="14">
        <text>(9Z)-octadecenoyl-CoA + H2O = (9Z)-octadecenoate + CoA + H(+)</text>
        <dbReference type="Rhea" id="RHEA:40139"/>
        <dbReference type="ChEBI" id="CHEBI:15377"/>
        <dbReference type="ChEBI" id="CHEBI:15378"/>
        <dbReference type="ChEBI" id="CHEBI:30823"/>
        <dbReference type="ChEBI" id="CHEBI:57287"/>
        <dbReference type="ChEBI" id="CHEBI:57387"/>
    </reaction>
    <physiologicalReaction direction="left-to-right" evidence="14">
        <dbReference type="Rhea" id="RHEA:40140"/>
    </physiologicalReaction>
</comment>
<comment type="catalytic activity">
    <reaction evidence="23">
        <text>tetradecanoyl-CoA + H2O = tetradecanoate + CoA + H(+)</text>
        <dbReference type="Rhea" id="RHEA:40119"/>
        <dbReference type="ChEBI" id="CHEBI:15377"/>
        <dbReference type="ChEBI" id="CHEBI:15378"/>
        <dbReference type="ChEBI" id="CHEBI:30807"/>
        <dbReference type="ChEBI" id="CHEBI:57287"/>
        <dbReference type="ChEBI" id="CHEBI:57385"/>
    </reaction>
    <physiologicalReaction direction="left-to-right" evidence="23">
        <dbReference type="Rhea" id="RHEA:40120"/>
    </physiologicalReaction>
</comment>
<evidence type="ECO:0000256" key="4">
    <source>
        <dbReference type="ARBA" id="ARBA00022475"/>
    </source>
</evidence>
<protein>
    <recommendedName>
        <fullName evidence="17">Acyl-coenzyme A thioesterase THEM4</fullName>
        <ecNumber evidence="16">3.1.2.2</ecNumber>
    </recommendedName>
    <alternativeName>
        <fullName evidence="18">Thioesterase superfamily member 4</fullName>
    </alternativeName>
</protein>
<evidence type="ECO:0000256" key="12">
    <source>
        <dbReference type="ARBA" id="ARBA00023273"/>
    </source>
</evidence>
<keyword evidence="8" id="KW-0276">Fatty acid metabolism</keyword>
<evidence type="ECO:0000313" key="26">
    <source>
        <dbReference type="Proteomes" id="UP000220102"/>
    </source>
</evidence>
<evidence type="ECO:0000256" key="1">
    <source>
        <dbReference type="ARBA" id="ARBA00004170"/>
    </source>
</evidence>
<keyword evidence="4" id="KW-1003">Cell membrane</keyword>